<accession>A0A650CQM5</accession>
<gene>
    <name evidence="1" type="ORF">D1868_09115</name>
</gene>
<evidence type="ECO:0000313" key="1">
    <source>
        <dbReference type="EMBL" id="QGR20129.1"/>
    </source>
</evidence>
<organism evidence="1 2">
    <name type="scientific">Stygiolobus azoricus</name>
    <dbReference type="NCBI Taxonomy" id="41675"/>
    <lineage>
        <taxon>Archaea</taxon>
        <taxon>Thermoproteota</taxon>
        <taxon>Thermoprotei</taxon>
        <taxon>Sulfolobales</taxon>
        <taxon>Sulfolobaceae</taxon>
        <taxon>Stygiolobus</taxon>
    </lineage>
</organism>
<proteinExistence type="predicted"/>
<dbReference type="RefSeq" id="WP_156007578.1">
    <property type="nucleotide sequence ID" value="NZ_CP045483.1"/>
</dbReference>
<dbReference type="Proteomes" id="UP000423396">
    <property type="component" value="Chromosome"/>
</dbReference>
<reference evidence="1 2" key="1">
    <citation type="submission" date="2019-10" db="EMBL/GenBank/DDBJ databases">
        <title>Genome Sequences from Six Type Strain Members of the Archaeal Family Sulfolobaceae: Acidianus ambivalens, Acidianus infernus, Metallosphaera prunae, Stygiolobus azoricus, Sulfolobus metallicus, and Sulfurisphaera ohwakuensis.</title>
        <authorList>
            <person name="Counts J.A."/>
            <person name="Kelly R.M."/>
        </authorList>
    </citation>
    <scope>NUCLEOTIDE SEQUENCE [LARGE SCALE GENOMIC DNA]</scope>
    <source>
        <strain evidence="1 2">FC6</strain>
    </source>
</reference>
<dbReference type="AlphaFoldDB" id="A0A650CQM5"/>
<evidence type="ECO:0000313" key="2">
    <source>
        <dbReference type="Proteomes" id="UP000423396"/>
    </source>
</evidence>
<dbReference type="EMBL" id="CP045483">
    <property type="protein sequence ID" value="QGR20129.1"/>
    <property type="molecule type" value="Genomic_DNA"/>
</dbReference>
<sequence length="115" mass="13735">MENNRSKQQKKRKKSKESILAFKKELRAMMLEPIYGENIKDIITRLTSKLEEMAESYGYEIEFPERAKKDIEGDIYYFVYPIKVKTRHGSKKINLEVQYMIYDEGKWMGVITEVK</sequence>
<name>A0A650CQM5_9CREN</name>
<dbReference type="GeneID" id="42799227"/>
<protein>
    <submittedName>
        <fullName evidence="1">Uncharacterized protein</fullName>
    </submittedName>
</protein>
<dbReference type="KEGG" id="sazo:D1868_09115"/>
<dbReference type="OrthoDB" id="43701at2157"/>
<keyword evidence="2" id="KW-1185">Reference proteome</keyword>